<comment type="caution">
    <text evidence="5">The sequence shown here is derived from an EMBL/GenBank/DDBJ whole genome shotgun (WGS) entry which is preliminary data.</text>
</comment>
<comment type="similarity">
    <text evidence="3">Belongs to the UDP-glucose/GDP-mannose dehydrogenase family.</text>
</comment>
<evidence type="ECO:0000313" key="6">
    <source>
        <dbReference type="Proteomes" id="UP001596512"/>
    </source>
</evidence>
<dbReference type="InterPro" id="IPR028359">
    <property type="entry name" value="UDP_ManNAc/GlcNAc_DH"/>
</dbReference>
<evidence type="ECO:0000256" key="1">
    <source>
        <dbReference type="ARBA" id="ARBA00023002"/>
    </source>
</evidence>
<evidence type="ECO:0000256" key="3">
    <source>
        <dbReference type="PIRNR" id="PIRNR000124"/>
    </source>
</evidence>
<feature type="domain" description="UDP-glucose/GDP-mannose dehydrogenase C-terminal" evidence="4">
    <location>
        <begin position="315"/>
        <end position="404"/>
    </location>
</feature>
<dbReference type="InterPro" id="IPR014026">
    <property type="entry name" value="UDP-Glc/GDP-Man_DH_dimer"/>
</dbReference>
<sequence>MALDLVVVGLGYVGLPLARAACAAGLAVAGVDTSREVVAGLRAGRSHVGDITDAEVAEMLAAGFTATANPAPVGAADTVVICVPTGLVDGEPDLSAVLSAARSVARHLRPGTLVVLESTSFPGTTEEVLAPVLESGGLVAGADFHLAFSPERIDPGNTAFSFRSTPKVVGGLTPVCAKRCAAFYEDLVDTVVVASGLREAETAKLLENSYRLVNIALVDELAVFCAGLGVDVWEVLRCAATKPFGFQPFRPGPGVGGHCIPVDPRYLAARARASALPATMITTALEVTAGMPGYVARRACELLAAERPVAGSSALLVGVAYKADVADVRQTPATSVVRQLRALGVRVAYHDPHVPAFAVDGVPVPAGSGPCDIAVVLQDHAAVDLGEVLRDARCVLDTRGVAEGDNVVRL</sequence>
<organism evidence="5 6">
    <name type="scientific">Actinokineospora soli</name>
    <dbReference type="NCBI Taxonomy" id="1048753"/>
    <lineage>
        <taxon>Bacteria</taxon>
        <taxon>Bacillati</taxon>
        <taxon>Actinomycetota</taxon>
        <taxon>Actinomycetes</taxon>
        <taxon>Pseudonocardiales</taxon>
        <taxon>Pseudonocardiaceae</taxon>
        <taxon>Actinokineospora</taxon>
    </lineage>
</organism>
<dbReference type="Pfam" id="PF03720">
    <property type="entry name" value="UDPG_MGDP_dh_C"/>
    <property type="match status" value="1"/>
</dbReference>
<dbReference type="PANTHER" id="PTHR43491:SF1">
    <property type="entry name" value="UDP-N-ACETYL-D-MANNOSAMINE DEHYDROGENASE"/>
    <property type="match status" value="1"/>
</dbReference>
<protein>
    <submittedName>
        <fullName evidence="5">Nucleotide sugar dehydrogenase</fullName>
    </submittedName>
</protein>
<proteinExistence type="inferred from homology"/>
<dbReference type="InterPro" id="IPR036291">
    <property type="entry name" value="NAD(P)-bd_dom_sf"/>
</dbReference>
<evidence type="ECO:0000256" key="2">
    <source>
        <dbReference type="ARBA" id="ARBA00023027"/>
    </source>
</evidence>
<gene>
    <name evidence="5" type="ORF">ACFQV2_32545</name>
</gene>
<dbReference type="SUPFAM" id="SSF52413">
    <property type="entry name" value="UDP-glucose/GDP-mannose dehydrogenase C-terminal domain"/>
    <property type="match status" value="1"/>
</dbReference>
<reference evidence="6" key="1">
    <citation type="journal article" date="2019" name="Int. J. Syst. Evol. Microbiol.">
        <title>The Global Catalogue of Microorganisms (GCM) 10K type strain sequencing project: providing services to taxonomists for standard genome sequencing and annotation.</title>
        <authorList>
            <consortium name="The Broad Institute Genomics Platform"/>
            <consortium name="The Broad Institute Genome Sequencing Center for Infectious Disease"/>
            <person name="Wu L."/>
            <person name="Ma J."/>
        </authorList>
    </citation>
    <scope>NUCLEOTIDE SEQUENCE [LARGE SCALE GENOMIC DNA]</scope>
    <source>
        <strain evidence="6">JCM 17695</strain>
    </source>
</reference>
<dbReference type="PIRSF" id="PIRSF000124">
    <property type="entry name" value="UDPglc_GDPman_dh"/>
    <property type="match status" value="1"/>
</dbReference>
<keyword evidence="2" id="KW-0520">NAD</keyword>
<dbReference type="SUPFAM" id="SSF51735">
    <property type="entry name" value="NAD(P)-binding Rossmann-fold domains"/>
    <property type="match status" value="1"/>
</dbReference>
<dbReference type="SUPFAM" id="SSF48179">
    <property type="entry name" value="6-phosphogluconate dehydrogenase C-terminal domain-like"/>
    <property type="match status" value="1"/>
</dbReference>
<name>A0ABW2TUC1_9PSEU</name>
<dbReference type="InterPro" id="IPR008927">
    <property type="entry name" value="6-PGluconate_DH-like_C_sf"/>
</dbReference>
<dbReference type="PIRSF" id="PIRSF500136">
    <property type="entry name" value="UDP_ManNAc_DH"/>
    <property type="match status" value="1"/>
</dbReference>
<dbReference type="InterPro" id="IPR036220">
    <property type="entry name" value="UDP-Glc/GDP-Man_DH_C_sf"/>
</dbReference>
<dbReference type="InterPro" id="IPR001732">
    <property type="entry name" value="UDP-Glc/GDP-Man_DH_N"/>
</dbReference>
<dbReference type="Gene3D" id="3.40.50.720">
    <property type="entry name" value="NAD(P)-binding Rossmann-like Domain"/>
    <property type="match status" value="2"/>
</dbReference>
<dbReference type="Proteomes" id="UP001596512">
    <property type="component" value="Unassembled WGS sequence"/>
</dbReference>
<evidence type="ECO:0000313" key="5">
    <source>
        <dbReference type="EMBL" id="MFC7617450.1"/>
    </source>
</evidence>
<dbReference type="InterPro" id="IPR014027">
    <property type="entry name" value="UDP-Glc/GDP-Man_DH_C"/>
</dbReference>
<dbReference type="EMBL" id="JBHTEY010000004">
    <property type="protein sequence ID" value="MFC7617450.1"/>
    <property type="molecule type" value="Genomic_DNA"/>
</dbReference>
<dbReference type="NCBIfam" id="TIGR03026">
    <property type="entry name" value="NDP-sugDHase"/>
    <property type="match status" value="1"/>
</dbReference>
<accession>A0ABW2TUC1</accession>
<keyword evidence="1" id="KW-0560">Oxidoreductase</keyword>
<evidence type="ECO:0000259" key="4">
    <source>
        <dbReference type="SMART" id="SM00984"/>
    </source>
</evidence>
<dbReference type="Pfam" id="PF03721">
    <property type="entry name" value="UDPG_MGDP_dh_N"/>
    <property type="match status" value="1"/>
</dbReference>
<dbReference type="Pfam" id="PF00984">
    <property type="entry name" value="UDPG_MGDP_dh"/>
    <property type="match status" value="1"/>
</dbReference>
<dbReference type="PANTHER" id="PTHR43491">
    <property type="entry name" value="UDP-N-ACETYL-D-MANNOSAMINE DEHYDROGENASE"/>
    <property type="match status" value="1"/>
</dbReference>
<dbReference type="InterPro" id="IPR017476">
    <property type="entry name" value="UDP-Glc/GDP-Man"/>
</dbReference>
<dbReference type="SMART" id="SM00984">
    <property type="entry name" value="UDPG_MGDP_dh_C"/>
    <property type="match status" value="1"/>
</dbReference>
<keyword evidence="6" id="KW-1185">Reference proteome</keyword>